<dbReference type="EMBL" id="FQZF01000016">
    <property type="protein sequence ID" value="SHJ56922.1"/>
    <property type="molecule type" value="Genomic_DNA"/>
</dbReference>
<reference evidence="3 4" key="1">
    <citation type="submission" date="2016-11" db="EMBL/GenBank/DDBJ databases">
        <authorList>
            <person name="Jaros S."/>
            <person name="Januszkiewicz K."/>
            <person name="Wedrychowicz H."/>
        </authorList>
    </citation>
    <scope>NUCLEOTIDE SEQUENCE [LARGE SCALE GENOMIC DNA]</scope>
    <source>
        <strain evidence="3 4">DSM 14916</strain>
    </source>
</reference>
<dbReference type="AlphaFoldDB" id="A0A1M6KDC2"/>
<evidence type="ECO:0000256" key="2">
    <source>
        <dbReference type="SAM" id="MobiDB-lite"/>
    </source>
</evidence>
<dbReference type="STRING" id="198092.SAMN02745194_02857"/>
<dbReference type="CDD" id="cd03788">
    <property type="entry name" value="GT20_TPS"/>
    <property type="match status" value="1"/>
</dbReference>
<dbReference type="InterPro" id="IPR001830">
    <property type="entry name" value="Glyco_trans_20"/>
</dbReference>
<proteinExistence type="inferred from homology"/>
<dbReference type="GO" id="GO:0005992">
    <property type="term" value="P:trehalose biosynthetic process"/>
    <property type="evidence" value="ECO:0007669"/>
    <property type="project" value="InterPro"/>
</dbReference>
<keyword evidence="4" id="KW-1185">Reference proteome</keyword>
<feature type="region of interest" description="Disordered" evidence="2">
    <location>
        <begin position="479"/>
        <end position="510"/>
    </location>
</feature>
<feature type="compositionally biased region" description="Low complexity" evidence="2">
    <location>
        <begin position="479"/>
        <end position="488"/>
    </location>
</feature>
<dbReference type="PANTHER" id="PTHR10788">
    <property type="entry name" value="TREHALOSE-6-PHOSPHATE SYNTHASE"/>
    <property type="match status" value="1"/>
</dbReference>
<accession>A0A1M6KDC2</accession>
<dbReference type="Proteomes" id="UP000184387">
    <property type="component" value="Unassembled WGS sequence"/>
</dbReference>
<comment type="similarity">
    <text evidence="1">Belongs to the glycosyltransferase 20 family.</text>
</comment>
<evidence type="ECO:0000313" key="4">
    <source>
        <dbReference type="Proteomes" id="UP000184387"/>
    </source>
</evidence>
<sequence>MGRLVIVSNRVPVPKRGEPPAAGGLAVALKDAFSGRGGLWFGWSGTAAEEPADVVRHARRAGVDYAVIDLSQQAYDGFYAGYANSALWPMFHFRLGLLSYDRDQAECYRIVNRRYADKLMPLLRPDDTIWVHDYQMIPLGAELRARGSKHRIGYFHHIPFPPWAVFSAMPGSEELIRDLLAYDLVGVQTHRDLTGLMDCMAQGTGMKLRAGGEVRFRGRRTLLRSFPIAIATQEFADLAAESVKSAESQRFATSLVGRSLVIGAERLDYTKGLPERLRAFGALLERFPEHRGRVTYLQVAARSREDVESYKDLKREIETLAGRINGDYSDADWTPVRYVGRALPRGTLAGYYRMAQVGLVTPLRDGMNLVAKEYVAAQDPENPGVLVLSRFAGAAESMPEALLVNPLDAVGMAEAMNTALTMPLDERRDRHAAIFRRLRENSVESWAKSFLAVLEGKDGAEAAPSRAAALSVFQPRVISRSASTSSDRASGEREGSQVASLPIAWTRRAR</sequence>
<evidence type="ECO:0000256" key="1">
    <source>
        <dbReference type="ARBA" id="ARBA00008799"/>
    </source>
</evidence>
<dbReference type="Gene3D" id="3.40.50.2000">
    <property type="entry name" value="Glycogen Phosphorylase B"/>
    <property type="match status" value="2"/>
</dbReference>
<dbReference type="GO" id="GO:0003825">
    <property type="term" value="F:alpha,alpha-trehalose-phosphate synthase (UDP-forming) activity"/>
    <property type="evidence" value="ECO:0007669"/>
    <property type="project" value="TreeGrafter"/>
</dbReference>
<name>A0A1M6KDC2_9PROT</name>
<gene>
    <name evidence="3" type="ORF">SAMN02745194_02857</name>
</gene>
<dbReference type="Pfam" id="PF00982">
    <property type="entry name" value="Glyco_transf_20"/>
    <property type="match status" value="1"/>
</dbReference>
<protein>
    <submittedName>
        <fullName evidence="3">Trehalose 6-phosphate synthase</fullName>
    </submittedName>
</protein>
<evidence type="ECO:0000313" key="3">
    <source>
        <dbReference type="EMBL" id="SHJ56922.1"/>
    </source>
</evidence>
<dbReference type="PANTHER" id="PTHR10788:SF106">
    <property type="entry name" value="BCDNA.GH08860"/>
    <property type="match status" value="1"/>
</dbReference>
<dbReference type="SUPFAM" id="SSF53756">
    <property type="entry name" value="UDP-Glycosyltransferase/glycogen phosphorylase"/>
    <property type="match status" value="1"/>
</dbReference>
<organism evidence="3 4">
    <name type="scientific">Muricoccus roseus</name>
    <dbReference type="NCBI Taxonomy" id="198092"/>
    <lineage>
        <taxon>Bacteria</taxon>
        <taxon>Pseudomonadati</taxon>
        <taxon>Pseudomonadota</taxon>
        <taxon>Alphaproteobacteria</taxon>
        <taxon>Acetobacterales</taxon>
        <taxon>Roseomonadaceae</taxon>
        <taxon>Muricoccus</taxon>
    </lineage>
</organism>
<dbReference type="RefSeq" id="WP_245818308.1">
    <property type="nucleotide sequence ID" value="NZ_FQZF01000016.1"/>
</dbReference>